<dbReference type="InterPro" id="IPR011964">
    <property type="entry name" value="YVTN_b-propeller_repeat"/>
</dbReference>
<dbReference type="SUPFAM" id="SSF50974">
    <property type="entry name" value="Nitrous oxide reductase, N-terminal domain"/>
    <property type="match status" value="1"/>
</dbReference>
<dbReference type="Gene3D" id="2.130.10.10">
    <property type="entry name" value="YVTN repeat-like/Quinoprotein amine dehydrogenase"/>
    <property type="match status" value="3"/>
</dbReference>
<reference evidence="4 5" key="1">
    <citation type="submission" date="2020-09" db="EMBL/GenBank/DDBJ databases">
        <title>Genomic characterization of a novel Parvarchaeota family in acid mine drainage sediments.</title>
        <authorList>
            <person name="Luo Z.-H."/>
        </authorList>
    </citation>
    <scope>NUCLEOTIDE SEQUENCE [LARGE SCALE GENOMIC DNA]</scope>
    <source>
        <strain evidence="4">TL1-5_bins.178</strain>
    </source>
</reference>
<comment type="caution">
    <text evidence="4">The sequence shown here is derived from an EMBL/GenBank/DDBJ whole genome shotgun (WGS) entry which is preliminary data.</text>
</comment>
<dbReference type="NCBIfam" id="TIGR02276">
    <property type="entry name" value="beta_rpt_yvtn"/>
    <property type="match status" value="3"/>
</dbReference>
<evidence type="ECO:0000313" key="4">
    <source>
        <dbReference type="EMBL" id="MBE5728212.1"/>
    </source>
</evidence>
<dbReference type="Proteomes" id="UP000763484">
    <property type="component" value="Unassembled WGS sequence"/>
</dbReference>
<evidence type="ECO:0000256" key="2">
    <source>
        <dbReference type="SAM" id="Phobius"/>
    </source>
</evidence>
<dbReference type="PANTHER" id="PTHR47197:SF3">
    <property type="entry name" value="DIHYDRO-HEME D1 DEHYDROGENASE"/>
    <property type="match status" value="1"/>
</dbReference>
<dbReference type="EMBL" id="JADFAQ010000030">
    <property type="protein sequence ID" value="MBE5728212.1"/>
    <property type="molecule type" value="Genomic_DNA"/>
</dbReference>
<dbReference type="AlphaFoldDB" id="A0A8T3UQP9"/>
<protein>
    <submittedName>
        <fullName evidence="4">YncE family protein</fullName>
    </submittedName>
</protein>
<evidence type="ECO:0000256" key="1">
    <source>
        <dbReference type="ARBA" id="ARBA00022729"/>
    </source>
</evidence>
<feature type="domain" description="YNCE-like beta-propeller" evidence="3">
    <location>
        <begin position="264"/>
        <end position="438"/>
    </location>
</feature>
<keyword evidence="2" id="KW-0812">Transmembrane</keyword>
<keyword evidence="2" id="KW-1133">Transmembrane helix</keyword>
<dbReference type="InterPro" id="IPR015943">
    <property type="entry name" value="WD40/YVTN_repeat-like_dom_sf"/>
</dbReference>
<accession>A0A8T3UQP9</accession>
<name>A0A8T3UQP9_9ARCH</name>
<dbReference type="InterPro" id="IPR011045">
    <property type="entry name" value="N2O_reductase_N"/>
</dbReference>
<dbReference type="InterPro" id="IPR048433">
    <property type="entry name" value="YNCE-like_beta-prop"/>
</dbReference>
<dbReference type="Pfam" id="PF21783">
    <property type="entry name" value="YNCE"/>
    <property type="match status" value="1"/>
</dbReference>
<keyword evidence="2" id="KW-0472">Membrane</keyword>
<evidence type="ECO:0000313" key="5">
    <source>
        <dbReference type="Proteomes" id="UP000763484"/>
    </source>
</evidence>
<dbReference type="InterPro" id="IPR051200">
    <property type="entry name" value="Host-pathogen_enzymatic-act"/>
</dbReference>
<dbReference type="PANTHER" id="PTHR47197">
    <property type="entry name" value="PROTEIN NIRF"/>
    <property type="match status" value="1"/>
</dbReference>
<proteinExistence type="predicted"/>
<sequence>MPFKALKDRKGEDAPIYVHTHTAKQSTLLSKTRRSQSALEYMMTYGWAILIIVIVAVVLYSMGIFTPSSFLSFSGITGLSGFQPASAACASNGQMIVKLSNSLGYQVSISSINVTSSSGVSVTQPESATLNPGQTQEFLLFGICPKTSGSSFSDTITVAYTEPSNPIPGPYSLSGTAKGTSTTPTYNTFTAYNLPGNVPWTVEYAGMNQTTSASSMNFVSLSNSAWQIYPTTVNGVTYYPIYAAGNNISAGYNLEVDFIPMRNLWVTNAGAYNVSMIYYSNNTLATKVLNATTGTTTTGLIAFTFPRGIAISSNGKYIYIAGSFGTLGKNVLVVYSSNRSVIKNISVGSGPTGVAITPDGQYVYVANQGGTTVSVISTATNSVVATIPVGYGPVGVAITPNGQYVYVTNAGGTTVSVISTATNSVVATIPVGSGPWGIAITPNGQYVYVADRNHYSVSVISTASNSVVATIPFSSDPVDVAITPNGQYVYAGNGAVISTATNSVVATIPIRFDDVVVTPNGQYLYVTRENYYSVSIISTATNSFIANITGFPQGGFSPCGINYGPVGNVC</sequence>
<keyword evidence="1" id="KW-0732">Signal</keyword>
<organism evidence="4 5">
    <name type="scientific">Candidatus Acidifodinimicrobium mancum</name>
    <dbReference type="NCBI Taxonomy" id="2898728"/>
    <lineage>
        <taxon>Archaea</taxon>
        <taxon>Candidatus Parvarchaeota</taxon>
        <taxon>Candidatus Acidifodinimicrobiaceae</taxon>
        <taxon>Candidatus Acidifodinimicrobium</taxon>
    </lineage>
</organism>
<feature type="transmembrane region" description="Helical" evidence="2">
    <location>
        <begin position="41"/>
        <end position="62"/>
    </location>
</feature>
<evidence type="ECO:0000259" key="3">
    <source>
        <dbReference type="Pfam" id="PF21783"/>
    </source>
</evidence>
<gene>
    <name evidence="4" type="ORF">IHE50_02235</name>
</gene>